<keyword evidence="2" id="KW-1185">Reference proteome</keyword>
<evidence type="ECO:0000313" key="2">
    <source>
        <dbReference type="Proteomes" id="UP000623250"/>
    </source>
</evidence>
<dbReference type="RefSeq" id="WP_037234256.1">
    <property type="nucleotide sequence ID" value="NZ_JAEMUK010000009.1"/>
</dbReference>
<gene>
    <name evidence="1" type="ORF">JDN41_05065</name>
</gene>
<dbReference type="AlphaFoldDB" id="A0A8I1GBU6"/>
<accession>A0A8I1GBU6</accession>
<organism evidence="1 2">
    <name type="scientific">Rhodomicrobium udaipurense</name>
    <dbReference type="NCBI Taxonomy" id="1202716"/>
    <lineage>
        <taxon>Bacteria</taxon>
        <taxon>Pseudomonadati</taxon>
        <taxon>Pseudomonadota</taxon>
        <taxon>Alphaproteobacteria</taxon>
        <taxon>Hyphomicrobiales</taxon>
        <taxon>Hyphomicrobiaceae</taxon>
        <taxon>Rhodomicrobium</taxon>
    </lineage>
</organism>
<dbReference type="EMBL" id="JAEMUK010000009">
    <property type="protein sequence ID" value="MBJ7542925.1"/>
    <property type="molecule type" value="Genomic_DNA"/>
</dbReference>
<reference evidence="1 2" key="1">
    <citation type="submission" date="2020-12" db="EMBL/GenBank/DDBJ databases">
        <title>Revised draft genomes of Rhodomicrobium vannielii ATCC 17100 and Rhodomicrobium udaipurense JA643.</title>
        <authorList>
            <person name="Conners E.M."/>
            <person name="Davenport E.J."/>
            <person name="Bose A."/>
        </authorList>
    </citation>
    <scope>NUCLEOTIDE SEQUENCE [LARGE SCALE GENOMIC DNA]</scope>
    <source>
        <strain evidence="1 2">JA643</strain>
    </source>
</reference>
<proteinExistence type="predicted"/>
<name>A0A8I1GBU6_9HYPH</name>
<comment type="caution">
    <text evidence="1">The sequence shown here is derived from an EMBL/GenBank/DDBJ whole genome shotgun (WGS) entry which is preliminary data.</text>
</comment>
<dbReference type="Proteomes" id="UP000623250">
    <property type="component" value="Unassembled WGS sequence"/>
</dbReference>
<protein>
    <submittedName>
        <fullName evidence="1">Uncharacterized protein</fullName>
    </submittedName>
</protein>
<evidence type="ECO:0000313" key="1">
    <source>
        <dbReference type="EMBL" id="MBJ7542925.1"/>
    </source>
</evidence>
<sequence length="323" mass="34940">MTIEGNDARLPPQANPKCLRPILPVEVVAGYVASRRDGCPKAEALDALAEFSLAEPALNDTIKARLVAEDSGVLRAAQPTSATWPETRRALALKALGAAETEKGLRARADLGAVALRTLYGLEMRTVSPSRGEVRCELLRQILLALGDRFTIHLLRPQRSFSFDPMSRRIYLAFAGLDSGTVLEADAALLSYAFKGPAGTLAELSATLIRGALKAGDNGAAETKGAFRLDGFADSVRKLALHLETRPYTGRVAIAQVYDAGLAAGLALGTLDEFKQHLAEAAREGLLDLERYDIAGPLDPSLKERSRLRLGRDERHFIVNQWM</sequence>